<dbReference type="PANTHER" id="PTHR46470">
    <property type="entry name" value="N-ACYLNEURAMINATE-9-PHOSPHATASE"/>
    <property type="match status" value="1"/>
</dbReference>
<dbReference type="InterPro" id="IPR041492">
    <property type="entry name" value="HAD_2"/>
</dbReference>
<dbReference type="Proteomes" id="UP000002601">
    <property type="component" value="Chromosome"/>
</dbReference>
<proteinExistence type="predicted"/>
<name>C6BTK2_MARSD</name>
<dbReference type="Pfam" id="PF13419">
    <property type="entry name" value="HAD_2"/>
    <property type="match status" value="1"/>
</dbReference>
<dbReference type="STRING" id="526222.Desal_3637"/>
<dbReference type="SFLD" id="SFLDS00003">
    <property type="entry name" value="Haloacid_Dehalogenase"/>
    <property type="match status" value="1"/>
</dbReference>
<keyword evidence="5" id="KW-1185">Reference proteome</keyword>
<dbReference type="AlphaFoldDB" id="C6BTK2"/>
<dbReference type="Gene3D" id="3.40.50.1000">
    <property type="entry name" value="HAD superfamily/HAD-like"/>
    <property type="match status" value="1"/>
</dbReference>
<accession>C6BTK2</accession>
<keyword evidence="1" id="KW-0479">Metal-binding</keyword>
<keyword evidence="3" id="KW-0460">Magnesium</keyword>
<dbReference type="KEGG" id="dsa:Desal_3637"/>
<dbReference type="InterPro" id="IPR051400">
    <property type="entry name" value="HAD-like_hydrolase"/>
</dbReference>
<evidence type="ECO:0000256" key="1">
    <source>
        <dbReference type="ARBA" id="ARBA00022723"/>
    </source>
</evidence>
<dbReference type="Gene3D" id="1.10.150.520">
    <property type="match status" value="1"/>
</dbReference>
<dbReference type="InterPro" id="IPR023214">
    <property type="entry name" value="HAD_sf"/>
</dbReference>
<dbReference type="HOGENOM" id="CLU_045011_8_3_7"/>
<dbReference type="SFLD" id="SFLDG01129">
    <property type="entry name" value="C1.5:_HAD__Beta-PGM__Phosphata"/>
    <property type="match status" value="1"/>
</dbReference>
<evidence type="ECO:0000313" key="4">
    <source>
        <dbReference type="EMBL" id="ACS81683.1"/>
    </source>
</evidence>
<keyword evidence="2 4" id="KW-0378">Hydrolase</keyword>
<dbReference type="eggNOG" id="COG1011">
    <property type="taxonomic scope" value="Bacteria"/>
</dbReference>
<dbReference type="GO" id="GO:0016791">
    <property type="term" value="F:phosphatase activity"/>
    <property type="evidence" value="ECO:0007669"/>
    <property type="project" value="TreeGrafter"/>
</dbReference>
<dbReference type="GO" id="GO:0046872">
    <property type="term" value="F:metal ion binding"/>
    <property type="evidence" value="ECO:0007669"/>
    <property type="project" value="UniProtKB-KW"/>
</dbReference>
<sequence length="228" mass="25870">MILIFDLDDTLYDEMSFVTSGLHAVAKHGETAFGLNAEQSYLDLIKILNEQGRGRVFNLWLDSHGIMSKGRVSECIKIYRHHKPKLTLFPQAQALLSKYHGVTPLYLVTDGHKVVQHNKVKALGLESKFKRIFITHRFGIKNAKPSTYCFELIRRSEGCDWSDMIYVGDNPSKDFVNLNKVGMLTVRVLTGGHRHVEAKHGYDAKIVIKDLHEFNKQIFTSILGAGNE</sequence>
<dbReference type="RefSeq" id="WP_015853499.1">
    <property type="nucleotide sequence ID" value="NC_012881.1"/>
</dbReference>
<evidence type="ECO:0000256" key="3">
    <source>
        <dbReference type="ARBA" id="ARBA00022842"/>
    </source>
</evidence>
<dbReference type="SUPFAM" id="SSF56784">
    <property type="entry name" value="HAD-like"/>
    <property type="match status" value="1"/>
</dbReference>
<dbReference type="PANTHER" id="PTHR46470:SF2">
    <property type="entry name" value="GLYCERALDEHYDE 3-PHOSPHATE PHOSPHATASE"/>
    <property type="match status" value="1"/>
</dbReference>
<organism evidence="4 5">
    <name type="scientific">Maridesulfovibrio salexigens (strain ATCC 14822 / DSM 2638 / NCIMB 8403 / VKM B-1763)</name>
    <name type="common">Desulfovibrio salexigens</name>
    <dbReference type="NCBI Taxonomy" id="526222"/>
    <lineage>
        <taxon>Bacteria</taxon>
        <taxon>Pseudomonadati</taxon>
        <taxon>Thermodesulfobacteriota</taxon>
        <taxon>Desulfovibrionia</taxon>
        <taxon>Desulfovibrionales</taxon>
        <taxon>Desulfovibrionaceae</taxon>
        <taxon>Maridesulfovibrio</taxon>
    </lineage>
</organism>
<protein>
    <submittedName>
        <fullName evidence="4">HAD family hydrolase</fullName>
    </submittedName>
</protein>
<evidence type="ECO:0000313" key="5">
    <source>
        <dbReference type="Proteomes" id="UP000002601"/>
    </source>
</evidence>
<dbReference type="OrthoDB" id="148966at2"/>
<evidence type="ECO:0000256" key="2">
    <source>
        <dbReference type="ARBA" id="ARBA00022801"/>
    </source>
</evidence>
<reference evidence="4 5" key="1">
    <citation type="submission" date="2009-06" db="EMBL/GenBank/DDBJ databases">
        <title>Complete sequence of Desulfovibrio salexigens DSM 2638.</title>
        <authorList>
            <consortium name="US DOE Joint Genome Institute"/>
            <person name="Lucas S."/>
            <person name="Copeland A."/>
            <person name="Lapidus A."/>
            <person name="Glavina del Rio T."/>
            <person name="Tice H."/>
            <person name="Bruce D."/>
            <person name="Goodwin L."/>
            <person name="Pitluck S."/>
            <person name="Munk A.C."/>
            <person name="Brettin T."/>
            <person name="Detter J.C."/>
            <person name="Han C."/>
            <person name="Tapia R."/>
            <person name="Larimer F."/>
            <person name="Land M."/>
            <person name="Hauser L."/>
            <person name="Kyrpides N."/>
            <person name="Anderson I."/>
            <person name="Wall J.D."/>
            <person name="Arkin A.P."/>
            <person name="Dehal P."/>
            <person name="Chivian D."/>
            <person name="Giles B."/>
            <person name="Hazen T.C."/>
        </authorList>
    </citation>
    <scope>NUCLEOTIDE SEQUENCE [LARGE SCALE GENOMIC DNA]</scope>
    <source>
        <strain evidence="5">ATCC 14822 / DSM 2638 / NCIMB 8403 / VKM B-1763</strain>
    </source>
</reference>
<dbReference type="EMBL" id="CP001649">
    <property type="protein sequence ID" value="ACS81683.1"/>
    <property type="molecule type" value="Genomic_DNA"/>
</dbReference>
<dbReference type="InterPro" id="IPR036412">
    <property type="entry name" value="HAD-like_sf"/>
</dbReference>
<gene>
    <name evidence="4" type="ordered locus">Desal_3637</name>
</gene>